<keyword evidence="5" id="KW-1185">Reference proteome</keyword>
<dbReference type="Proteomes" id="UP000821853">
    <property type="component" value="Chromosome 5"/>
</dbReference>
<comment type="caution">
    <text evidence="4">The sequence shown here is derived from an EMBL/GenBank/DDBJ whole genome shotgun (WGS) entry which is preliminary data.</text>
</comment>
<dbReference type="Pfam" id="PF13359">
    <property type="entry name" value="DDE_Tnp_4"/>
    <property type="match status" value="1"/>
</dbReference>
<dbReference type="OrthoDB" id="6485243at2759"/>
<evidence type="ECO:0000313" key="5">
    <source>
        <dbReference type="Proteomes" id="UP000821853"/>
    </source>
</evidence>
<dbReference type="InterPro" id="IPR027806">
    <property type="entry name" value="HARBI1_dom"/>
</dbReference>
<evidence type="ECO:0000259" key="3">
    <source>
        <dbReference type="Pfam" id="PF13359"/>
    </source>
</evidence>
<gene>
    <name evidence="4" type="ORF">HPB48_003997</name>
</gene>
<keyword evidence="2" id="KW-0479">Metal-binding</keyword>
<dbReference type="OMA" id="YERMATH"/>
<sequence>MAFSISKIPKARSSSSRLDFRNRTWTTCTLYLYLDPDAAGEIVTAQNVTIPGREALCLTLRRLAYPKRWGDLEQLYGRHTSVMSSCSSMVMNHVITLFGHLLKDLNYHHCISPASLRTFLRAVQDKGAHLTNCWAFVDGTTRPICRPKRNQQLYFSGHKRMQMVKYQPLMCPNGTVCQLDGHYPGSYHDARILRESGMYAKLEEAASGQDQDFVIYGDPAYPLRPLLMKPYGGCNITPVQEPFIAKMGCVRQCVEWGFGKVVAEFAFLDFKKNQKLLLQQVAHMYKVATTLSNCHTCLYGRHVCSYFNLSPPCLRDYLKPLSVQ</sequence>
<name>A0A9J6GI03_HAELO</name>
<dbReference type="GO" id="GO:0046872">
    <property type="term" value="F:metal ion binding"/>
    <property type="evidence" value="ECO:0007669"/>
    <property type="project" value="UniProtKB-KW"/>
</dbReference>
<dbReference type="VEuPathDB" id="VectorBase:HLOH_049737"/>
<proteinExistence type="predicted"/>
<dbReference type="PANTHER" id="PTHR34615:SF1">
    <property type="entry name" value="PX DOMAIN-CONTAINING PROTEIN"/>
    <property type="match status" value="1"/>
</dbReference>
<dbReference type="AlphaFoldDB" id="A0A9J6GI03"/>
<evidence type="ECO:0000256" key="1">
    <source>
        <dbReference type="ARBA" id="ARBA00001968"/>
    </source>
</evidence>
<reference evidence="4 5" key="1">
    <citation type="journal article" date="2020" name="Cell">
        <title>Large-Scale Comparative Analyses of Tick Genomes Elucidate Their Genetic Diversity and Vector Capacities.</title>
        <authorList>
            <consortium name="Tick Genome and Microbiome Consortium (TIGMIC)"/>
            <person name="Jia N."/>
            <person name="Wang J."/>
            <person name="Shi W."/>
            <person name="Du L."/>
            <person name="Sun Y."/>
            <person name="Zhan W."/>
            <person name="Jiang J.F."/>
            <person name="Wang Q."/>
            <person name="Zhang B."/>
            <person name="Ji P."/>
            <person name="Bell-Sakyi L."/>
            <person name="Cui X.M."/>
            <person name="Yuan T.T."/>
            <person name="Jiang B.G."/>
            <person name="Yang W.F."/>
            <person name="Lam T.T."/>
            <person name="Chang Q.C."/>
            <person name="Ding S.J."/>
            <person name="Wang X.J."/>
            <person name="Zhu J.G."/>
            <person name="Ruan X.D."/>
            <person name="Zhao L."/>
            <person name="Wei J.T."/>
            <person name="Ye R.Z."/>
            <person name="Que T.C."/>
            <person name="Du C.H."/>
            <person name="Zhou Y.H."/>
            <person name="Cheng J.X."/>
            <person name="Dai P.F."/>
            <person name="Guo W.B."/>
            <person name="Han X.H."/>
            <person name="Huang E.J."/>
            <person name="Li L.F."/>
            <person name="Wei W."/>
            <person name="Gao Y.C."/>
            <person name="Liu J.Z."/>
            <person name="Shao H.Z."/>
            <person name="Wang X."/>
            <person name="Wang C.C."/>
            <person name="Yang T.C."/>
            <person name="Huo Q.B."/>
            <person name="Li W."/>
            <person name="Chen H.Y."/>
            <person name="Chen S.E."/>
            <person name="Zhou L.G."/>
            <person name="Ni X.B."/>
            <person name="Tian J.H."/>
            <person name="Sheng Y."/>
            <person name="Liu T."/>
            <person name="Pan Y.S."/>
            <person name="Xia L.Y."/>
            <person name="Li J."/>
            <person name="Zhao F."/>
            <person name="Cao W.C."/>
        </authorList>
    </citation>
    <scope>NUCLEOTIDE SEQUENCE [LARGE SCALE GENOMIC DNA]</scope>
    <source>
        <strain evidence="4">HaeL-2018</strain>
    </source>
</reference>
<comment type="cofactor">
    <cofactor evidence="1">
        <name>a divalent metal cation</name>
        <dbReference type="ChEBI" id="CHEBI:60240"/>
    </cofactor>
</comment>
<accession>A0A9J6GI03</accession>
<feature type="domain" description="DDE Tnp4" evidence="3">
    <location>
        <begin position="137"/>
        <end position="293"/>
    </location>
</feature>
<evidence type="ECO:0000256" key="2">
    <source>
        <dbReference type="ARBA" id="ARBA00022723"/>
    </source>
</evidence>
<dbReference type="PANTHER" id="PTHR34615">
    <property type="entry name" value="PX DOMAIN-CONTAINING PROTEIN"/>
    <property type="match status" value="1"/>
</dbReference>
<protein>
    <recommendedName>
        <fullName evidence="3">DDE Tnp4 domain-containing protein</fullName>
    </recommendedName>
</protein>
<organism evidence="4 5">
    <name type="scientific">Haemaphysalis longicornis</name>
    <name type="common">Bush tick</name>
    <dbReference type="NCBI Taxonomy" id="44386"/>
    <lineage>
        <taxon>Eukaryota</taxon>
        <taxon>Metazoa</taxon>
        <taxon>Ecdysozoa</taxon>
        <taxon>Arthropoda</taxon>
        <taxon>Chelicerata</taxon>
        <taxon>Arachnida</taxon>
        <taxon>Acari</taxon>
        <taxon>Parasitiformes</taxon>
        <taxon>Ixodida</taxon>
        <taxon>Ixodoidea</taxon>
        <taxon>Ixodidae</taxon>
        <taxon>Haemaphysalinae</taxon>
        <taxon>Haemaphysalis</taxon>
    </lineage>
</organism>
<evidence type="ECO:0000313" key="4">
    <source>
        <dbReference type="EMBL" id="KAH9374842.1"/>
    </source>
</evidence>
<dbReference type="EMBL" id="JABSTR010000007">
    <property type="protein sequence ID" value="KAH9374842.1"/>
    <property type="molecule type" value="Genomic_DNA"/>
</dbReference>